<dbReference type="GO" id="GO:0000272">
    <property type="term" value="P:polysaccharide catabolic process"/>
    <property type="evidence" value="ECO:0007669"/>
    <property type="project" value="UniProtKB-KW"/>
</dbReference>
<keyword evidence="13" id="KW-0624">Polysaccharide degradation</keyword>
<evidence type="ECO:0000256" key="3">
    <source>
        <dbReference type="ARBA" id="ARBA00012729"/>
    </source>
</evidence>
<keyword evidence="11" id="KW-0119">Carbohydrate metabolism</keyword>
<evidence type="ECO:0000256" key="8">
    <source>
        <dbReference type="ARBA" id="ARBA00023024"/>
    </source>
</evidence>
<keyword evidence="21" id="KW-1185">Reference proteome</keyword>
<evidence type="ECO:0000256" key="11">
    <source>
        <dbReference type="ARBA" id="ARBA00023277"/>
    </source>
</evidence>
<evidence type="ECO:0000313" key="20">
    <source>
        <dbReference type="EMBL" id="CCE32650.1"/>
    </source>
</evidence>
<dbReference type="AlphaFoldDB" id="M1W9T1"/>
<evidence type="ECO:0000256" key="5">
    <source>
        <dbReference type="ARBA" id="ARBA00022669"/>
    </source>
</evidence>
<keyword evidence="5" id="KW-0147">Chitin-binding</keyword>
<keyword evidence="8" id="KW-0146">Chitin degradation</keyword>
<feature type="domain" description="GH18" evidence="19">
    <location>
        <begin position="33"/>
        <end position="336"/>
    </location>
</feature>
<feature type="signal peptide" evidence="17">
    <location>
        <begin position="1"/>
        <end position="18"/>
    </location>
</feature>
<dbReference type="InterPro" id="IPR050542">
    <property type="entry name" value="Glycosyl_Hydrlase18_Chitinase"/>
</dbReference>
<evidence type="ECO:0000256" key="12">
    <source>
        <dbReference type="ARBA" id="ARBA00023295"/>
    </source>
</evidence>
<evidence type="ECO:0000256" key="6">
    <source>
        <dbReference type="ARBA" id="ARBA00022729"/>
    </source>
</evidence>
<dbReference type="CDD" id="cd02877">
    <property type="entry name" value="GH18_hevamine_XipI_class_III"/>
    <property type="match status" value="1"/>
</dbReference>
<keyword evidence="10" id="KW-0325">Glycoprotein</keyword>
<dbReference type="HOGENOM" id="CLU_007818_1_1_1"/>
<dbReference type="Gene3D" id="3.20.20.80">
    <property type="entry name" value="Glycosidases"/>
    <property type="match status" value="1"/>
</dbReference>
<dbReference type="SUPFAM" id="SSF57180">
    <property type="entry name" value="Cellulose-binding domain"/>
    <property type="match status" value="1"/>
</dbReference>
<dbReference type="PANTHER" id="PTHR45708">
    <property type="entry name" value="ENDOCHITINASE"/>
    <property type="match status" value="1"/>
</dbReference>
<dbReference type="Proteomes" id="UP000016801">
    <property type="component" value="Unassembled WGS sequence"/>
</dbReference>
<keyword evidence="9" id="KW-0843">Virulence</keyword>
<dbReference type="GO" id="GO:0030248">
    <property type="term" value="F:cellulose binding"/>
    <property type="evidence" value="ECO:0007669"/>
    <property type="project" value="InterPro"/>
</dbReference>
<evidence type="ECO:0000256" key="1">
    <source>
        <dbReference type="ARBA" id="ARBA00000822"/>
    </source>
</evidence>
<dbReference type="eggNOG" id="KOG4701">
    <property type="taxonomic scope" value="Eukaryota"/>
</dbReference>
<dbReference type="PROSITE" id="PS51164">
    <property type="entry name" value="CBM1_2"/>
    <property type="match status" value="1"/>
</dbReference>
<sequence length="435" mass="46186">MSSTIKVFSLASAASVLAIVPHAMAGFSPSSTQGIAVYWGQNSYGQGSGPLAQQRLGHYCANSEIDIIPLAFMNGITPPITNFANAGNNCTSFPDNPNVLKCPQIEEDIKQCQETYGKTILISLGGATYGQGGWSSESDADKAAQLVWDMFGPVPTGEKVDRPFGSAVVDGFDFDFESPTNNLPAFGAKLRSLIDASGGDRKFYLTSAPQCFFPDAANGPTINAVAFDFLMIQFYNNWCGANNFKPGASEQNAFNFDVWDRWAKTESPNKDIKLLLGIPAARTAAGTGYTEGAQLEAVIRYSAQFSSFGGVMMWDMSQLQANSGFLEQVVSDLGDNPTTTSVPSGTSSTPSTSSTWTPTTLTTTTVATTTATESTATEPTATTTEVTTSTSSSAVPTNTLIPEWGQCGGKDWTGATECAPPYKCTFVTEYYSSCQ</sequence>
<evidence type="ECO:0000256" key="2">
    <source>
        <dbReference type="ARBA" id="ARBA00004613"/>
    </source>
</evidence>
<evidence type="ECO:0000256" key="14">
    <source>
        <dbReference type="ARBA" id="ARBA00025727"/>
    </source>
</evidence>
<accession>M1W9T1</accession>
<feature type="chain" id="PRO_5004018611" description="chitinase" evidence="17">
    <location>
        <begin position="19"/>
        <end position="435"/>
    </location>
</feature>
<dbReference type="OrthoDB" id="2425929at2759"/>
<keyword evidence="12 15" id="KW-0326">Glycosidase</keyword>
<name>M1W9T1_CLAP2</name>
<dbReference type="VEuPathDB" id="FungiDB:CPUR_06514"/>
<gene>
    <name evidence="20" type="ORF">CPUR_06514</name>
</gene>
<dbReference type="EMBL" id="CAGA01000044">
    <property type="protein sequence ID" value="CCE32650.1"/>
    <property type="molecule type" value="Genomic_DNA"/>
</dbReference>
<evidence type="ECO:0000256" key="7">
    <source>
        <dbReference type="ARBA" id="ARBA00022801"/>
    </source>
</evidence>
<evidence type="ECO:0000256" key="9">
    <source>
        <dbReference type="ARBA" id="ARBA00023026"/>
    </source>
</evidence>
<evidence type="ECO:0000259" key="19">
    <source>
        <dbReference type="PROSITE" id="PS51910"/>
    </source>
</evidence>
<dbReference type="EC" id="3.2.1.14" evidence="3"/>
<feature type="compositionally biased region" description="Low complexity" evidence="16">
    <location>
        <begin position="338"/>
        <end position="399"/>
    </location>
</feature>
<evidence type="ECO:0000256" key="17">
    <source>
        <dbReference type="SAM" id="SignalP"/>
    </source>
</evidence>
<dbReference type="GO" id="GO:0005576">
    <property type="term" value="C:extracellular region"/>
    <property type="evidence" value="ECO:0007669"/>
    <property type="project" value="UniProtKB-SubCell"/>
</dbReference>
<feature type="region of interest" description="Disordered" evidence="16">
    <location>
        <begin position="332"/>
        <end position="400"/>
    </location>
</feature>
<evidence type="ECO:0000256" key="15">
    <source>
        <dbReference type="RuleBase" id="RU000489"/>
    </source>
</evidence>
<comment type="similarity">
    <text evidence="14">Belongs to the glycosyl hydrolase 18 family. Chitinase class III subfamily.</text>
</comment>
<evidence type="ECO:0000256" key="13">
    <source>
        <dbReference type="ARBA" id="ARBA00023326"/>
    </source>
</evidence>
<evidence type="ECO:0000256" key="16">
    <source>
        <dbReference type="SAM" id="MobiDB-lite"/>
    </source>
</evidence>
<comment type="subcellular location">
    <subcellularLocation>
        <location evidence="2">Secreted</location>
    </subcellularLocation>
</comment>
<dbReference type="Pfam" id="PF00704">
    <property type="entry name" value="Glyco_hydro_18"/>
    <property type="match status" value="1"/>
</dbReference>
<dbReference type="InterPro" id="IPR001579">
    <property type="entry name" value="Glyco_hydro_18_chit_AS"/>
</dbReference>
<dbReference type="Pfam" id="PF00734">
    <property type="entry name" value="CBM_1"/>
    <property type="match status" value="1"/>
</dbReference>
<evidence type="ECO:0000259" key="18">
    <source>
        <dbReference type="PROSITE" id="PS51164"/>
    </source>
</evidence>
<keyword evidence="7 15" id="KW-0378">Hydrolase</keyword>
<dbReference type="InterPro" id="IPR035971">
    <property type="entry name" value="CBD_sf"/>
</dbReference>
<dbReference type="InterPro" id="IPR001223">
    <property type="entry name" value="Glyco_hydro18_cat"/>
</dbReference>
<feature type="domain" description="CBM1" evidence="18">
    <location>
        <begin position="399"/>
        <end position="435"/>
    </location>
</feature>
<dbReference type="GO" id="GO:0006032">
    <property type="term" value="P:chitin catabolic process"/>
    <property type="evidence" value="ECO:0007669"/>
    <property type="project" value="UniProtKB-KW"/>
</dbReference>
<evidence type="ECO:0000256" key="4">
    <source>
        <dbReference type="ARBA" id="ARBA00022525"/>
    </source>
</evidence>
<evidence type="ECO:0000313" key="21">
    <source>
        <dbReference type="Proteomes" id="UP000016801"/>
    </source>
</evidence>
<dbReference type="GO" id="GO:0008061">
    <property type="term" value="F:chitin binding"/>
    <property type="evidence" value="ECO:0007669"/>
    <property type="project" value="UniProtKB-KW"/>
</dbReference>
<dbReference type="SUPFAM" id="SSF51445">
    <property type="entry name" value="(Trans)glycosidases"/>
    <property type="match status" value="1"/>
</dbReference>
<dbReference type="PhylomeDB" id="M1W9T1"/>
<comment type="catalytic activity">
    <reaction evidence="1">
        <text>Random endo-hydrolysis of N-acetyl-beta-D-glucosaminide (1-&gt;4)-beta-linkages in chitin and chitodextrins.</text>
        <dbReference type="EC" id="3.2.1.14"/>
    </reaction>
</comment>
<keyword evidence="4" id="KW-0964">Secreted</keyword>
<dbReference type="InterPro" id="IPR017853">
    <property type="entry name" value="GH"/>
</dbReference>
<dbReference type="PANTHER" id="PTHR45708:SF49">
    <property type="entry name" value="ENDOCHITINASE"/>
    <property type="match status" value="1"/>
</dbReference>
<dbReference type="InterPro" id="IPR045321">
    <property type="entry name" value="Cts1-like"/>
</dbReference>
<dbReference type="InterPro" id="IPR000254">
    <property type="entry name" value="CBD"/>
</dbReference>
<evidence type="ECO:0000256" key="10">
    <source>
        <dbReference type="ARBA" id="ARBA00023180"/>
    </source>
</evidence>
<reference evidence="20 21" key="1">
    <citation type="journal article" date="2013" name="PLoS Genet.">
        <title>Plant-symbiotic fungi as chemical engineers: Multi-genome analysis of the Clavicipitaceae reveals dynamics of alkaloid loci.</title>
        <authorList>
            <person name="Schardl C.L."/>
            <person name="Young C.A."/>
            <person name="Hesse U."/>
            <person name="Amyotte S.G."/>
            <person name="Andreeva K."/>
            <person name="Calie P.J."/>
            <person name="Fleetwood D.J."/>
            <person name="Haws D.C."/>
            <person name="Moore N."/>
            <person name="Oeser B."/>
            <person name="Panaccione D.G."/>
            <person name="Schweri K.K."/>
            <person name="Voisey C.R."/>
            <person name="Farman M.L."/>
            <person name="Jaromczyk J.W."/>
            <person name="Roe B.A."/>
            <person name="O'Sullivan D.M."/>
            <person name="Scott B."/>
            <person name="Tudzynski P."/>
            <person name="An Z."/>
            <person name="Arnaoudova E.G."/>
            <person name="Bullock C.T."/>
            <person name="Charlton N.D."/>
            <person name="Chen L."/>
            <person name="Cox M."/>
            <person name="Dinkins R.D."/>
            <person name="Florea S."/>
            <person name="Glenn A.E."/>
            <person name="Gordon A."/>
            <person name="Gueldener U."/>
            <person name="Harris D.R."/>
            <person name="Hollin W."/>
            <person name="Jaromczyk J."/>
            <person name="Johnson R.D."/>
            <person name="Khan A.K."/>
            <person name="Leistner E."/>
            <person name="Leuchtmann A."/>
            <person name="Li C."/>
            <person name="Liu J."/>
            <person name="Liu J."/>
            <person name="Liu M."/>
            <person name="Mace W."/>
            <person name="Machado C."/>
            <person name="Nagabhyru P."/>
            <person name="Pan J."/>
            <person name="Schmid J."/>
            <person name="Sugawara K."/>
            <person name="Steiner U."/>
            <person name="Takach J.E."/>
            <person name="Tanaka E."/>
            <person name="Webb J.S."/>
            <person name="Wilson E.V."/>
            <person name="Wiseman J.L."/>
            <person name="Yoshida R."/>
            <person name="Zeng Z."/>
        </authorList>
    </citation>
    <scope>NUCLEOTIDE SEQUENCE [LARGE SCALE GENOMIC DNA]</scope>
    <source>
        <strain evidence="20 21">20.1</strain>
    </source>
</reference>
<dbReference type="PROSITE" id="PS51910">
    <property type="entry name" value="GH18_2"/>
    <property type="match status" value="1"/>
</dbReference>
<dbReference type="PROSITE" id="PS01095">
    <property type="entry name" value="GH18_1"/>
    <property type="match status" value="1"/>
</dbReference>
<dbReference type="STRING" id="1111077.M1W9T1"/>
<comment type="caution">
    <text evidence="20">The sequence shown here is derived from an EMBL/GenBank/DDBJ whole genome shotgun (WGS) entry which is preliminary data.</text>
</comment>
<proteinExistence type="inferred from homology"/>
<protein>
    <recommendedName>
        <fullName evidence="3">chitinase</fullName>
        <ecNumber evidence="3">3.2.1.14</ecNumber>
    </recommendedName>
</protein>
<keyword evidence="6 17" id="KW-0732">Signal</keyword>
<organism evidence="20 21">
    <name type="scientific">Claviceps purpurea (strain 20.1)</name>
    <name type="common">Ergot fungus</name>
    <name type="synonym">Sphacelia segetum</name>
    <dbReference type="NCBI Taxonomy" id="1111077"/>
    <lineage>
        <taxon>Eukaryota</taxon>
        <taxon>Fungi</taxon>
        <taxon>Dikarya</taxon>
        <taxon>Ascomycota</taxon>
        <taxon>Pezizomycotina</taxon>
        <taxon>Sordariomycetes</taxon>
        <taxon>Hypocreomycetidae</taxon>
        <taxon>Hypocreales</taxon>
        <taxon>Clavicipitaceae</taxon>
        <taxon>Claviceps</taxon>
    </lineage>
</organism>
<dbReference type="SMART" id="SM00236">
    <property type="entry name" value="fCBD"/>
    <property type="match status" value="1"/>
</dbReference>
<dbReference type="GO" id="GO:0008843">
    <property type="term" value="F:endochitinase activity"/>
    <property type="evidence" value="ECO:0007669"/>
    <property type="project" value="UniProtKB-EC"/>
</dbReference>